<gene>
    <name evidence="2" type="ORF">BB561_006054</name>
</gene>
<proteinExistence type="predicted"/>
<accession>A0A2T9Y6T9</accession>
<feature type="region of interest" description="Disordered" evidence="1">
    <location>
        <begin position="1"/>
        <end position="24"/>
    </location>
</feature>
<evidence type="ECO:0000313" key="3">
    <source>
        <dbReference type="Proteomes" id="UP000245383"/>
    </source>
</evidence>
<dbReference type="Proteomes" id="UP000245383">
    <property type="component" value="Unassembled WGS sequence"/>
</dbReference>
<dbReference type="AlphaFoldDB" id="A0A2T9Y6T9"/>
<evidence type="ECO:0000313" key="2">
    <source>
        <dbReference type="EMBL" id="PVU88062.1"/>
    </source>
</evidence>
<reference evidence="2 3" key="1">
    <citation type="journal article" date="2018" name="MBio">
        <title>Comparative Genomics Reveals the Core Gene Toolbox for the Fungus-Insect Symbiosis.</title>
        <authorList>
            <person name="Wang Y."/>
            <person name="Stata M."/>
            <person name="Wang W."/>
            <person name="Stajich J.E."/>
            <person name="White M.M."/>
            <person name="Moncalvo J.M."/>
        </authorList>
    </citation>
    <scope>NUCLEOTIDE SEQUENCE [LARGE SCALE GENOMIC DNA]</scope>
    <source>
        <strain evidence="2 3">SWE-8-4</strain>
    </source>
</reference>
<name>A0A2T9Y6T9_9FUNG</name>
<dbReference type="OrthoDB" id="5545891at2759"/>
<feature type="compositionally biased region" description="Polar residues" evidence="1">
    <location>
        <begin position="1"/>
        <end position="14"/>
    </location>
</feature>
<sequence length="363" mass="41667">MEKEQQGVQQTQAIDAQDSECDDPHERVRAPMVEVESYPGFLEAITSLKSDFFKSPIPEEERKEIIYECPRFLVMKYTTPPLNETATPVIWKSNVALPIDDYVHKKLKYLATGIKDNNDLEFDHLMQKLLYDVASNITQTRIETFHKSMELPGRVPKLADLTLKPLVKNENLDKLLASKKIPTNNAQWLSVKPREFFPVGKQLFMFCAGWARLTDNKWIRNIVEKGLKIPLRNLNPKKPKASMRKNFKISRGISAKQLILKILKSFLEEKQNVIRTQENNTGISYGPLLTPSSASLQAKDKKGGQQHNIQGGCGSPRKEGNQTGKEFNTRILQSTFYYTKEDRRLAPCLRSQETQQLRRAEEF</sequence>
<keyword evidence="3" id="KW-1185">Reference proteome</keyword>
<organism evidence="2 3">
    <name type="scientific">Smittium simulii</name>
    <dbReference type="NCBI Taxonomy" id="133385"/>
    <lineage>
        <taxon>Eukaryota</taxon>
        <taxon>Fungi</taxon>
        <taxon>Fungi incertae sedis</taxon>
        <taxon>Zoopagomycota</taxon>
        <taxon>Kickxellomycotina</taxon>
        <taxon>Harpellomycetes</taxon>
        <taxon>Harpellales</taxon>
        <taxon>Legeriomycetaceae</taxon>
        <taxon>Smittium</taxon>
    </lineage>
</organism>
<comment type="caution">
    <text evidence="2">The sequence shown here is derived from an EMBL/GenBank/DDBJ whole genome shotgun (WGS) entry which is preliminary data.</text>
</comment>
<feature type="region of interest" description="Disordered" evidence="1">
    <location>
        <begin position="294"/>
        <end position="325"/>
    </location>
</feature>
<protein>
    <submittedName>
        <fullName evidence="2">Uncharacterized protein</fullName>
    </submittedName>
</protein>
<evidence type="ECO:0000256" key="1">
    <source>
        <dbReference type="SAM" id="MobiDB-lite"/>
    </source>
</evidence>
<dbReference type="EMBL" id="MBFR01000420">
    <property type="protein sequence ID" value="PVU88062.1"/>
    <property type="molecule type" value="Genomic_DNA"/>
</dbReference>